<keyword evidence="3" id="KW-1185">Reference proteome</keyword>
<dbReference type="Proteomes" id="UP001280121">
    <property type="component" value="Unassembled WGS sequence"/>
</dbReference>
<sequence length="122" mass="13058">MVVSSWSPPPLGVFKINTDATIDVAKMRTGIGIIARDSSGAVMASSAQMVRVNYELQIAEAIAILRGVQFALEAGSFVPRKTNMVAHCLTKEGLLSESDVFWFEEVPQCASPTVLGDCPNSL</sequence>
<dbReference type="PANTHER" id="PTHR47074">
    <property type="entry name" value="BNAC02G40300D PROTEIN"/>
    <property type="match status" value="1"/>
</dbReference>
<feature type="domain" description="RNase H type-1" evidence="1">
    <location>
        <begin position="17"/>
        <end position="75"/>
    </location>
</feature>
<dbReference type="InterPro" id="IPR002156">
    <property type="entry name" value="RNaseH_domain"/>
</dbReference>
<dbReference type="AlphaFoldDB" id="A0AAD9WVW7"/>
<comment type="caution">
    <text evidence="2">The sequence shown here is derived from an EMBL/GenBank/DDBJ whole genome shotgun (WGS) entry which is preliminary data.</text>
</comment>
<dbReference type="PANTHER" id="PTHR47074:SF48">
    <property type="entry name" value="POLYNUCLEOTIDYL TRANSFERASE, RIBONUCLEASE H-LIKE SUPERFAMILY PROTEIN"/>
    <property type="match status" value="1"/>
</dbReference>
<organism evidence="2 3">
    <name type="scientific">Dipteronia dyeriana</name>
    <dbReference type="NCBI Taxonomy" id="168575"/>
    <lineage>
        <taxon>Eukaryota</taxon>
        <taxon>Viridiplantae</taxon>
        <taxon>Streptophyta</taxon>
        <taxon>Embryophyta</taxon>
        <taxon>Tracheophyta</taxon>
        <taxon>Spermatophyta</taxon>
        <taxon>Magnoliopsida</taxon>
        <taxon>eudicotyledons</taxon>
        <taxon>Gunneridae</taxon>
        <taxon>Pentapetalae</taxon>
        <taxon>rosids</taxon>
        <taxon>malvids</taxon>
        <taxon>Sapindales</taxon>
        <taxon>Sapindaceae</taxon>
        <taxon>Hippocastanoideae</taxon>
        <taxon>Acereae</taxon>
        <taxon>Dipteronia</taxon>
    </lineage>
</organism>
<name>A0AAD9WVW7_9ROSI</name>
<dbReference type="GO" id="GO:0004523">
    <property type="term" value="F:RNA-DNA hybrid ribonuclease activity"/>
    <property type="evidence" value="ECO:0007669"/>
    <property type="project" value="InterPro"/>
</dbReference>
<evidence type="ECO:0000313" key="2">
    <source>
        <dbReference type="EMBL" id="KAK2644115.1"/>
    </source>
</evidence>
<dbReference type="EMBL" id="JANJYI010000006">
    <property type="protein sequence ID" value="KAK2644115.1"/>
    <property type="molecule type" value="Genomic_DNA"/>
</dbReference>
<evidence type="ECO:0000259" key="1">
    <source>
        <dbReference type="Pfam" id="PF13456"/>
    </source>
</evidence>
<gene>
    <name evidence="2" type="ORF">Ddye_019310</name>
</gene>
<dbReference type="InterPro" id="IPR052929">
    <property type="entry name" value="RNase_H-like_EbsB-rel"/>
</dbReference>
<evidence type="ECO:0000313" key="3">
    <source>
        <dbReference type="Proteomes" id="UP001280121"/>
    </source>
</evidence>
<dbReference type="Pfam" id="PF13456">
    <property type="entry name" value="RVT_3"/>
    <property type="match status" value="1"/>
</dbReference>
<reference evidence="2" key="1">
    <citation type="journal article" date="2023" name="Plant J.">
        <title>Genome sequences and population genomics provide insights into the demographic history, inbreeding, and mutation load of two 'living fossil' tree species of Dipteronia.</title>
        <authorList>
            <person name="Feng Y."/>
            <person name="Comes H.P."/>
            <person name="Chen J."/>
            <person name="Zhu S."/>
            <person name="Lu R."/>
            <person name="Zhang X."/>
            <person name="Li P."/>
            <person name="Qiu J."/>
            <person name="Olsen K.M."/>
            <person name="Qiu Y."/>
        </authorList>
    </citation>
    <scope>NUCLEOTIDE SEQUENCE</scope>
    <source>
        <strain evidence="2">KIB01</strain>
    </source>
</reference>
<proteinExistence type="predicted"/>
<protein>
    <recommendedName>
        <fullName evidence="1">RNase H type-1 domain-containing protein</fullName>
    </recommendedName>
</protein>
<accession>A0AAD9WVW7</accession>
<dbReference type="GO" id="GO:0003676">
    <property type="term" value="F:nucleic acid binding"/>
    <property type="evidence" value="ECO:0007669"/>
    <property type="project" value="InterPro"/>
</dbReference>